<dbReference type="Proteomes" id="UP001141434">
    <property type="component" value="Unassembled WGS sequence"/>
</dbReference>
<reference evidence="3" key="1">
    <citation type="submission" date="2022-11" db="EMBL/GenBank/DDBJ databases">
        <authorList>
            <person name="Petersen C."/>
        </authorList>
    </citation>
    <scope>NUCLEOTIDE SEQUENCE</scope>
    <source>
        <strain evidence="3">IBT 34128</strain>
    </source>
</reference>
<feature type="signal peptide" evidence="2">
    <location>
        <begin position="1"/>
        <end position="27"/>
    </location>
</feature>
<dbReference type="InterPro" id="IPR021838">
    <property type="entry name" value="DUF3431"/>
</dbReference>
<sequence length="409" mass="46081">MLLPRRSVLFFGFCFFLVLFLTTRNLSQPWANVQQVVGLGDVIDSPAGKTGSRSATAGQPDQDSFASQPKFVPGIPNPPGQNYSKVVVLSQTKEEDTSWVDQLTDWQSAKYVVDDSSAPLHPPANKGHEVMVYLTYIIDHYDKLPDVAVFMHAHKTAWHNDPLLNGDSSQVLRRLSLDRVIREGYMNTRCAGGPGCPDWMHLGAAEENEFKQEEVMLARSWGELFPDEPIPSVLAQPCCAQFALSGQRIRSIPRARFIFYRDWLLSTALSDFITGRVWEYIWQFVFTGKHSVCPVESVCLCDGYGFCFGGPDEFDAYRSLESQQNELRNSLENWDSLSEDIESAREKDELNESTPLEVPEVGQNSQMIRELAKLEKNVTDILNAAIERGNNPKYRAQEAGRPWNEGDGF</sequence>
<dbReference type="OrthoDB" id="426718at2759"/>
<name>A0A9W9G9U8_9EURO</name>
<feature type="region of interest" description="Disordered" evidence="1">
    <location>
        <begin position="48"/>
        <end position="68"/>
    </location>
</feature>
<gene>
    <name evidence="3" type="ORF">NUU61_000287</name>
</gene>
<dbReference type="PANTHER" id="PTHR37490:SF3">
    <property type="entry name" value="DUF3431 DOMAIN CONTAINING PROTEIN"/>
    <property type="match status" value="1"/>
</dbReference>
<keyword evidence="4" id="KW-1185">Reference proteome</keyword>
<feature type="chain" id="PRO_5040821194" evidence="2">
    <location>
        <begin position="28"/>
        <end position="409"/>
    </location>
</feature>
<accession>A0A9W9G9U8</accession>
<comment type="caution">
    <text evidence="3">The sequence shown here is derived from an EMBL/GenBank/DDBJ whole genome shotgun (WGS) entry which is preliminary data.</text>
</comment>
<dbReference type="PANTHER" id="PTHR37490">
    <property type="entry name" value="EXPRESSED PROTEIN"/>
    <property type="match status" value="1"/>
</dbReference>
<dbReference type="EMBL" id="JAPMSZ010000001">
    <property type="protein sequence ID" value="KAJ5114528.1"/>
    <property type="molecule type" value="Genomic_DNA"/>
</dbReference>
<proteinExistence type="predicted"/>
<keyword evidence="2" id="KW-0732">Signal</keyword>
<evidence type="ECO:0000256" key="1">
    <source>
        <dbReference type="SAM" id="MobiDB-lite"/>
    </source>
</evidence>
<evidence type="ECO:0000256" key="2">
    <source>
        <dbReference type="SAM" id="SignalP"/>
    </source>
</evidence>
<organism evidence="3 4">
    <name type="scientific">Penicillium alfredii</name>
    <dbReference type="NCBI Taxonomy" id="1506179"/>
    <lineage>
        <taxon>Eukaryota</taxon>
        <taxon>Fungi</taxon>
        <taxon>Dikarya</taxon>
        <taxon>Ascomycota</taxon>
        <taxon>Pezizomycotina</taxon>
        <taxon>Eurotiomycetes</taxon>
        <taxon>Eurotiomycetidae</taxon>
        <taxon>Eurotiales</taxon>
        <taxon>Aspergillaceae</taxon>
        <taxon>Penicillium</taxon>
    </lineage>
</organism>
<dbReference type="Pfam" id="PF11913">
    <property type="entry name" value="DUF3431"/>
    <property type="match status" value="1"/>
</dbReference>
<reference evidence="3" key="2">
    <citation type="journal article" date="2023" name="IMA Fungus">
        <title>Comparative genomic study of the Penicillium genus elucidates a diverse pangenome and 15 lateral gene transfer events.</title>
        <authorList>
            <person name="Petersen C."/>
            <person name="Sorensen T."/>
            <person name="Nielsen M.R."/>
            <person name="Sondergaard T.E."/>
            <person name="Sorensen J.L."/>
            <person name="Fitzpatrick D.A."/>
            <person name="Frisvad J.C."/>
            <person name="Nielsen K.L."/>
        </authorList>
    </citation>
    <scope>NUCLEOTIDE SEQUENCE</scope>
    <source>
        <strain evidence="3">IBT 34128</strain>
    </source>
</reference>
<feature type="compositionally biased region" description="Polar residues" evidence="1">
    <location>
        <begin position="51"/>
        <end position="67"/>
    </location>
</feature>
<evidence type="ECO:0000313" key="3">
    <source>
        <dbReference type="EMBL" id="KAJ5114528.1"/>
    </source>
</evidence>
<dbReference type="AlphaFoldDB" id="A0A9W9G9U8"/>
<dbReference type="GeneID" id="81390039"/>
<protein>
    <submittedName>
        <fullName evidence="3">Uncharacterized protein</fullName>
    </submittedName>
</protein>
<evidence type="ECO:0000313" key="4">
    <source>
        <dbReference type="Proteomes" id="UP001141434"/>
    </source>
</evidence>
<dbReference type="RefSeq" id="XP_056515721.1">
    <property type="nucleotide sequence ID" value="XM_056650871.1"/>
</dbReference>